<keyword evidence="10" id="KW-0156">Chromatin regulator</keyword>
<sequence length="3622" mass="396866">MAKVLPFVRCILRRFSGATSHVRQDQSASSRVETCMVCSICGDDVDFESYENGDTKSTPLSVGCKSCQSNTMSPSCSVCRERVFPESELLPSACSSCGSFVHMRCDPDAELAFDDFSDGIVVDQYVCKACKTVRSDFVISESKEGEDAESIVETPGHSWSTPSPSSRGDDLVFMESPSDDSRVQTRKEPSKKTKFGPPVKKDKRSAPEIRGIFGKPGISLEGPSRLDFVEDRKAKIMMVCSAKDRAAISYDLCVLCGSMGQGQEGRLLPCVQCGQAYHPYCLDVKLTQAMLNNGWRCPSCTLCESCGGKDGLEDMVFCEDCSVSVHKECMKLQSCDLSDILPWRCRACATCAKCGKPEPGESTQPGRWGKSFQCSLCSSAIKCRVCDQEYVEGDLLIRCSECEKWLHGQCDQVQNEEEANVCLRLGYACLRCRPVAEQPPHLKTTSTQAKEESGASQLPLPVVRFRRDLHGNISDFTSSSSMINPSGSRNIVDGVCLSDIGAKTIKELMKTHSDFGRIKRNFRKRNGGDADAASKELRSTETPLDGVPVKRGMSEAALLRKQKAIQRCGIGGFSVKIVKTRIPSRSEPSKESKKPRKRKAKSKILEYIPPMIQDAFFGKHLLTAGRISPVCDENPLPEDNLLWTASADAVLPLSQDELHLIFSMQQNRVNRKRDEKEHKMNGQRKRRVCRVQRLKAGEKRRKVQKESEVDIVEPVESKSDADDPEEEEEPTDAWQDVLLNPDIFNDVMVDSLLEAEIEDGHLGFDEDLPIEKDETCGKLDESGLGSSSVADSGISESGPDSTPHTTHAKDDLADFLLHESFDETDFPAMDAKDLETVFSVAAGHQESESVGTGDQECCLVNDEHVMPLPQTIGPVIQQVYDPVQMPVLASVPSSDAQIGKAWRALSCEERQDFVKRARDNRAALKLSKPASSSTPTAPVSMPCWTPASQPALQSMPQTVPQMSYMASQDYGEYDQTLDIMMSKQKQLRDFLQNQQMEQYGQDWCSGMQKDLLEQEKKEQCRFAPQPSPQQQQGVVNHQQSFTDVPVAATRENLANKLDLLWTEGGYRASDVGWGWNGGPCHYYPRPPTYYPSYPAPYSYRSRFKPPYYNEVPYGQETVDATSGRGNSAKEVVTPPAPPTPCAVSPMPPPSPPPKVVSSEEDRRKQFQYEQWLTQNARILSMRQTHYQTEVERFRKVRRTLLTRQRQLRKTSMELNPQDSATLEKISTEQSDIQRQLEQCRKMMKQHSGLMNDYSAKYGPLAPPPPVQEQASPVSRNAPVGPVECYQTDQRYQHAITPGYMAASPMQSPMTPSPGSYHHPYPSPQQASVPPMVSPGIPYLNDDSAASISGYQPQGQTCVPPHSSPGFQGMHHHGGNVVGGVGVGQGYGYAVHHSSSQMNCRVPGQGNMMIQNQSAQYQQMPSSNGAYSISMDHHAMQYQQRPVPQQMYSYDQLTSPEHQQEQHHNAYHNPGQTSCAAQYHQTTDAGHVQPPTPSSATPTPSSSSHGGGNPNHPFLPLSSEGKCKLGLRGGNPLTGSQAPKPFMFPWLNFGGRFKLGLRGGNPFSPGVLPCVPSSASAASTTSSSPSTSMPADSSESVAASLGAVFEEEDDASREDASYQGGMEENPDSMSQAPDSCSVSAVESEDQTVHSTECEMMEEFGSNPVEEIVDDYSSDPVEEIVDEYLTHPVEEVVESDPQPEEPDISLPDIPAANAPDVLNVIDDHFEQVAEESIVASLEDDITEAQESSPNAGSSLPIEKASASEAVQEEDYHLQEAYEFELAEEEETGSYPEEKSHADASSQKIQHENQKTADQGCRMELDGFEIHAPTVHEAAMLSDEANAEIFSSSFSSMKQTSYNALVESRERPIGNMLFDVLQRPMNEQKRSEDSPNLPQLMKALTGKREVKKDRRQSGSQLAAMLEGVGEGKSEMDSFGGLMKPPAIISANEQQASVSAVSAAVSNSAPLSTPLVTSVAPLPVKSPDFQNVLLKQLLQSTSPTPAASGDPASSVAGAVVSTSVAGTGGGVAKTFLVPQVVTQTASVTATAAQSGPSVASAITSSTGPSTSSVACAALSSQLSPIAFQVPRVMSSAGSTAHKLLGQQFHPVPSSVDTTSVTASINQPIVSTGAPPEKPPSSEHPQLDFPVELPETLAAIKVETHLLPVTTMSEQAALLEAERILKMAGIKEADPIIKVEPESSSCSVGSRSSVPVSPVPGSWLGVDTPKPTLNTDAVKVEFGTTSLMDDIVNGSEAGSLKPSPDEMRGNPLTEAELKKQKDLEARRAKRRLYQKKRRMMENERKAALKAAAENGTVSPQIPLTSPSSDSGSRPGPQKGVKRAANSSNGMMNHAAPVAVPPGFIGGRATPVTTGAPNVAVGTISPSGAPAKKKSRKQSAKVEEVDYEGFIDSLMQKLRSMPPPSLGEPPIPADVSEPALPPVEEPKVQEPSKKSGQMLSNRGERFDWLSTSGRLIGEFGNAVHPAKGDYYNLRGSYEKEMMKDAHVEGGLKYYSLEFGPKDYHHDGSLKLEVLLKTRLASLENARSTPQIIAKNNSGMFSPTSGLTSRQRNPDSPESYISSSSPECILEDEPIKFYSGLWNSSDESEQDEEPKEGAEENSGMAPARKRRRRRFATDGGSPVVQIVTPIPLRPDDADFPVSMTPPRTLSPDDKENLKMGDGKMTVVALTGPTATTPTTGTAMSPQLPLREANIAVTLTLSGDRIKDVAAVIGKLSSILGIPTPATFEIDEVMDDNSLSNRVTSGASTPMELGDSGKDVSDSISLSSLMKQASSCSSASSGSLDNDRYCKHCDVLIGIGTNEVRKSAKDFGLNCGTDEEMREEFVFCSTNCYMQFALIKRVPGNLTEKGLELKMEPKDDDDEDLKREIEVLGLGGVGKPKIKMEACEKPDTDIFHSTLLSTVRQGIYMPEDMDIDDMPESPPLAPSIRLRVGPNCVRSFLVGMPATVPKELRDRLEWLKDPRPTPSPESAVEEEESSSSSEDESSEEESSEEETTVGRGSKGDGKGKGDKRVGSAATGGIESEEETGRLSTPRDKNWKGIAYKYFDFEEVPVSKKNRPPTENELTDMLFRMGICLMPTWDSLDQRECAFCGVPGDGSSDGPARLLNLDVDKWVHLNCALWTDEVYETTSGALMNVDQKLKQNAAFTCSLCERPGASVHCFKLRCTNYYHLGCASKAGCVFYKNKTVFCQQHVPRSEKENELTTLCVFRRVYVDRDEERQIASMMHMNDSDNYLLRVGSLIFMEIGQLLPQQLNNPLYHTKEVIYPVGYKAVRIYWSYRRLNKRCCYECTITEEEGRPQFSVRCRERDLDDVTFLGRSPKEAWSHVLEPIARMRLEAGIIKMFPKFLTGDDLFGLTEPAVVKIIESLPGLDALADYRFKYGRNPMFEMPLAINPSGCARAEPRGRTISKRVHAQRGGCVARSTTTMASAASPSSASSSSLMASLHNYDIYGLYGKQPVHSKSSQYKKMKQEWRNNVYLARSKIQGLGLYAARDIERNTMIIEYIGELIRPQISELREKRYEAANRGTYMFRLDDDRVIDATLKGGLARYINHCCNPNCVAEAVEVDRDVKIIIFSKIRISKGEELSYDYRFDVEDEQHKIPCMCGASNCKKWMN</sequence>
<dbReference type="PROSITE" id="PS51543">
    <property type="entry name" value="FYRC"/>
    <property type="match status" value="1"/>
</dbReference>
<feature type="compositionally biased region" description="Polar residues" evidence="15">
    <location>
        <begin position="2306"/>
        <end position="2315"/>
    </location>
</feature>
<feature type="compositionally biased region" description="Acidic residues" evidence="15">
    <location>
        <begin position="722"/>
        <end position="731"/>
    </location>
</feature>
<dbReference type="CDD" id="cd19171">
    <property type="entry name" value="SET_KMT2C_2D"/>
    <property type="match status" value="1"/>
</dbReference>
<evidence type="ECO:0000256" key="8">
    <source>
        <dbReference type="ARBA" id="ARBA00022771"/>
    </source>
</evidence>
<dbReference type="CDD" id="cd15666">
    <property type="entry name" value="ePHD2_KMT2C_like"/>
    <property type="match status" value="1"/>
</dbReference>
<feature type="region of interest" description="Disordered" evidence="15">
    <location>
        <begin position="1571"/>
        <end position="1634"/>
    </location>
</feature>
<keyword evidence="12" id="KW-0804">Transcription</keyword>
<feature type="region of interest" description="Disordered" evidence="15">
    <location>
        <begin position="2965"/>
        <end position="3042"/>
    </location>
</feature>
<evidence type="ECO:0000256" key="1">
    <source>
        <dbReference type="ARBA" id="ARBA00004123"/>
    </source>
</evidence>
<feature type="compositionally biased region" description="Low complexity" evidence="15">
    <location>
        <begin position="1571"/>
        <end position="1595"/>
    </location>
</feature>
<dbReference type="PROSITE" id="PS51805">
    <property type="entry name" value="EPHD"/>
    <property type="match status" value="1"/>
</dbReference>
<dbReference type="Pfam" id="PF00856">
    <property type="entry name" value="SET"/>
    <property type="match status" value="1"/>
</dbReference>
<dbReference type="CDD" id="cd15489">
    <property type="entry name" value="PHD_SF"/>
    <property type="match status" value="2"/>
</dbReference>
<dbReference type="FunFam" id="3.30.40.10:FF:000002">
    <property type="entry name" value="Histone-lysine N-methyltransferase"/>
    <property type="match status" value="1"/>
</dbReference>
<dbReference type="PROSITE" id="PS50016">
    <property type="entry name" value="ZF_PHD_2"/>
    <property type="match status" value="2"/>
</dbReference>
<dbReference type="GO" id="GO:0003713">
    <property type="term" value="F:transcription coactivator activity"/>
    <property type="evidence" value="ECO:0007669"/>
    <property type="project" value="TreeGrafter"/>
</dbReference>
<accession>A0A7R9BFT4</accession>
<dbReference type="Pfam" id="PF13832">
    <property type="entry name" value="zf-HC5HC2H_2"/>
    <property type="match status" value="1"/>
</dbReference>
<evidence type="ECO:0000256" key="4">
    <source>
        <dbReference type="ARBA" id="ARBA00022679"/>
    </source>
</evidence>
<feature type="region of interest" description="Disordered" evidence="15">
    <location>
        <begin position="2371"/>
        <end position="2393"/>
    </location>
</feature>
<dbReference type="SMART" id="SM00542">
    <property type="entry name" value="FYRC"/>
    <property type="match status" value="1"/>
</dbReference>
<feature type="domain" description="PHD-type" evidence="19">
    <location>
        <begin position="3093"/>
        <end position="3201"/>
    </location>
</feature>
<evidence type="ECO:0000259" key="19">
    <source>
        <dbReference type="PROSITE" id="PS51805"/>
    </source>
</evidence>
<feature type="region of interest" description="Disordered" evidence="15">
    <location>
        <begin position="776"/>
        <end position="807"/>
    </location>
</feature>
<evidence type="ECO:0000256" key="15">
    <source>
        <dbReference type="SAM" id="MobiDB-lite"/>
    </source>
</evidence>
<dbReference type="InterPro" id="IPR003888">
    <property type="entry name" value="FYrich_N"/>
</dbReference>
<evidence type="ECO:0008006" key="22">
    <source>
        <dbReference type="Google" id="ProtNLM"/>
    </source>
</evidence>
<feature type="compositionally biased region" description="Basic and acidic residues" evidence="15">
    <location>
        <begin position="526"/>
        <end position="539"/>
    </location>
</feature>
<dbReference type="Pfam" id="PF00628">
    <property type="entry name" value="PHD"/>
    <property type="match status" value="1"/>
</dbReference>
<keyword evidence="4" id="KW-0808">Transferase</keyword>
<comment type="subcellular location">
    <subcellularLocation>
        <location evidence="1">Nucleus</location>
    </subcellularLocation>
</comment>
<feature type="region of interest" description="Disordered" evidence="15">
    <location>
        <begin position="1305"/>
        <end position="1327"/>
    </location>
</feature>
<keyword evidence="8 14" id="KW-0863">Zinc-finger</keyword>
<evidence type="ECO:0000256" key="7">
    <source>
        <dbReference type="ARBA" id="ARBA00022737"/>
    </source>
</evidence>
<feature type="compositionally biased region" description="Polar residues" evidence="15">
    <location>
        <begin position="157"/>
        <end position="166"/>
    </location>
</feature>
<feature type="region of interest" description="Disordered" evidence="15">
    <location>
        <begin position="1738"/>
        <end position="1767"/>
    </location>
</feature>
<dbReference type="SMART" id="SM00508">
    <property type="entry name" value="PostSET"/>
    <property type="match status" value="1"/>
</dbReference>
<dbReference type="Gene3D" id="3.30.40.10">
    <property type="entry name" value="Zinc/RING finger domain, C3HC4 (zinc finger)"/>
    <property type="match status" value="3"/>
</dbReference>
<dbReference type="InterPro" id="IPR019786">
    <property type="entry name" value="Zinc_finger_PHD-type_CS"/>
</dbReference>
<feature type="compositionally biased region" description="Basic and acidic residues" evidence="15">
    <location>
        <begin position="179"/>
        <end position="191"/>
    </location>
</feature>
<organism evidence="20">
    <name type="scientific">Notodromas monacha</name>
    <dbReference type="NCBI Taxonomy" id="399045"/>
    <lineage>
        <taxon>Eukaryota</taxon>
        <taxon>Metazoa</taxon>
        <taxon>Ecdysozoa</taxon>
        <taxon>Arthropoda</taxon>
        <taxon>Crustacea</taxon>
        <taxon>Oligostraca</taxon>
        <taxon>Ostracoda</taxon>
        <taxon>Podocopa</taxon>
        <taxon>Podocopida</taxon>
        <taxon>Cypridocopina</taxon>
        <taxon>Cypridoidea</taxon>
        <taxon>Cyprididae</taxon>
        <taxon>Notodromas</taxon>
    </lineage>
</organism>
<dbReference type="SMART" id="SM00541">
    <property type="entry name" value="FYRN"/>
    <property type="match status" value="1"/>
</dbReference>
<dbReference type="PROSITE" id="PS51542">
    <property type="entry name" value="FYRN"/>
    <property type="match status" value="1"/>
</dbReference>
<proteinExistence type="predicted"/>
<feature type="compositionally biased region" description="Low complexity" evidence="15">
    <location>
        <begin position="2316"/>
        <end position="2327"/>
    </location>
</feature>
<feature type="compositionally biased region" description="Pro residues" evidence="15">
    <location>
        <begin position="2411"/>
        <end position="2422"/>
    </location>
</feature>
<dbReference type="PROSITE" id="PS50280">
    <property type="entry name" value="SET"/>
    <property type="match status" value="1"/>
</dbReference>
<keyword evidence="7" id="KW-0677">Repeat</keyword>
<dbReference type="InterPro" id="IPR034732">
    <property type="entry name" value="EPHD"/>
</dbReference>
<feature type="region of interest" description="Disordered" evidence="15">
    <location>
        <begin position="1780"/>
        <end position="1811"/>
    </location>
</feature>
<feature type="region of interest" description="Disordered" evidence="15">
    <location>
        <begin position="144"/>
        <end position="204"/>
    </location>
</feature>
<keyword evidence="6" id="KW-0479">Metal-binding</keyword>
<dbReference type="PANTHER" id="PTHR45888">
    <property type="entry name" value="HL01030P-RELATED"/>
    <property type="match status" value="1"/>
</dbReference>
<feature type="compositionally biased region" description="Basic and acidic residues" evidence="15">
    <location>
        <begin position="2434"/>
        <end position="2443"/>
    </location>
</feature>
<feature type="region of interest" description="Disordered" evidence="15">
    <location>
        <begin position="525"/>
        <end position="548"/>
    </location>
</feature>
<dbReference type="PROSITE" id="PS50868">
    <property type="entry name" value="POST_SET"/>
    <property type="match status" value="1"/>
</dbReference>
<dbReference type="GO" id="GO:0005700">
    <property type="term" value="C:polytene chromosome"/>
    <property type="evidence" value="ECO:0007669"/>
    <property type="project" value="UniProtKB-ARBA"/>
</dbReference>
<keyword evidence="21" id="KW-1185">Reference proteome</keyword>
<keyword evidence="11" id="KW-0805">Transcription regulation</keyword>
<evidence type="ECO:0000256" key="14">
    <source>
        <dbReference type="PROSITE-ProRule" id="PRU00146"/>
    </source>
</evidence>
<dbReference type="EMBL" id="OA882296">
    <property type="protein sequence ID" value="CAD7274499.1"/>
    <property type="molecule type" value="Genomic_DNA"/>
</dbReference>
<dbReference type="FunFam" id="2.170.270.10:FF:000003">
    <property type="entry name" value="Histone-lysine N-methyltransferase"/>
    <property type="match status" value="1"/>
</dbReference>
<dbReference type="GO" id="GO:0045944">
    <property type="term" value="P:positive regulation of transcription by RNA polymerase II"/>
    <property type="evidence" value="ECO:0007669"/>
    <property type="project" value="TreeGrafter"/>
</dbReference>
<feature type="region of interest" description="Disordered" evidence="15">
    <location>
        <begin position="1690"/>
        <end position="1709"/>
    </location>
</feature>
<keyword evidence="2" id="KW-0597">Phosphoprotein</keyword>
<dbReference type="GO" id="GO:0044666">
    <property type="term" value="C:MLL3/4 complex"/>
    <property type="evidence" value="ECO:0007669"/>
    <property type="project" value="TreeGrafter"/>
</dbReference>
<evidence type="ECO:0000313" key="21">
    <source>
        <dbReference type="Proteomes" id="UP000678499"/>
    </source>
</evidence>
<protein>
    <recommendedName>
        <fullName evidence="22">[Histone H3]-lysine(4) N-trimethyltransferase</fullName>
    </recommendedName>
</protein>
<feature type="compositionally biased region" description="Polar residues" evidence="15">
    <location>
        <begin position="2543"/>
        <end position="2560"/>
    </location>
</feature>
<feature type="compositionally biased region" description="Basic and acidic residues" evidence="15">
    <location>
        <begin position="3009"/>
        <end position="3021"/>
    </location>
</feature>
<dbReference type="InterPro" id="IPR001965">
    <property type="entry name" value="Znf_PHD"/>
</dbReference>
<evidence type="ECO:0000256" key="3">
    <source>
        <dbReference type="ARBA" id="ARBA00022603"/>
    </source>
</evidence>
<dbReference type="InterPro" id="IPR003889">
    <property type="entry name" value="FYrich_C"/>
</dbReference>
<dbReference type="InterPro" id="IPR003616">
    <property type="entry name" value="Post-SET_dom"/>
</dbReference>
<dbReference type="InterPro" id="IPR019787">
    <property type="entry name" value="Znf_PHD-finger"/>
</dbReference>
<dbReference type="SMART" id="SM00317">
    <property type="entry name" value="SET"/>
    <property type="match status" value="1"/>
</dbReference>
<dbReference type="SUPFAM" id="SSF57903">
    <property type="entry name" value="FYVE/PHD zinc finger"/>
    <property type="match status" value="3"/>
</dbReference>
<keyword evidence="5" id="KW-0949">S-adenosyl-L-methionine</keyword>
<evidence type="ECO:0000256" key="9">
    <source>
        <dbReference type="ARBA" id="ARBA00022833"/>
    </source>
</evidence>
<dbReference type="GO" id="GO:0008270">
    <property type="term" value="F:zinc ion binding"/>
    <property type="evidence" value="ECO:0007669"/>
    <property type="project" value="UniProtKB-KW"/>
</dbReference>
<dbReference type="InterPro" id="IPR001214">
    <property type="entry name" value="SET_dom"/>
</dbReference>
<feature type="region of interest" description="Disordered" evidence="15">
    <location>
        <begin position="2543"/>
        <end position="2575"/>
    </location>
</feature>
<dbReference type="Pfam" id="PF05965">
    <property type="entry name" value="FYRC"/>
    <property type="match status" value="1"/>
</dbReference>
<feature type="compositionally biased region" description="Acidic residues" evidence="15">
    <location>
        <begin position="1690"/>
        <end position="1701"/>
    </location>
</feature>
<reference evidence="20" key="1">
    <citation type="submission" date="2020-11" db="EMBL/GenBank/DDBJ databases">
        <authorList>
            <person name="Tran Van P."/>
        </authorList>
    </citation>
    <scope>NUCLEOTIDE SEQUENCE</scope>
</reference>
<dbReference type="Gene3D" id="2.60.120.650">
    <property type="entry name" value="Cupin"/>
    <property type="match status" value="1"/>
</dbReference>
<feature type="region of interest" description="Disordered" evidence="15">
    <location>
        <begin position="1452"/>
        <end position="1471"/>
    </location>
</feature>
<feature type="region of interest" description="Disordered" evidence="15">
    <location>
        <begin position="2282"/>
        <end position="2344"/>
    </location>
</feature>
<keyword evidence="9" id="KW-0862">Zinc</keyword>
<feature type="region of interest" description="Disordered" evidence="15">
    <location>
        <begin position="2410"/>
        <end position="2449"/>
    </location>
</feature>
<feature type="compositionally biased region" description="Acidic residues" evidence="15">
    <location>
        <begin position="2979"/>
        <end position="3003"/>
    </location>
</feature>
<evidence type="ECO:0000256" key="11">
    <source>
        <dbReference type="ARBA" id="ARBA00023015"/>
    </source>
</evidence>
<name>A0A7R9BFT4_9CRUS</name>
<feature type="region of interest" description="Disordered" evidence="15">
    <location>
        <begin position="1117"/>
        <end position="1157"/>
    </location>
</feature>
<feature type="domain" description="PHD-type" evidence="16">
    <location>
        <begin position="380"/>
        <end position="435"/>
    </location>
</feature>
<dbReference type="OrthoDB" id="308383at2759"/>
<evidence type="ECO:0000256" key="12">
    <source>
        <dbReference type="ARBA" id="ARBA00023163"/>
    </source>
</evidence>
<evidence type="ECO:0000256" key="6">
    <source>
        <dbReference type="ARBA" id="ARBA00022723"/>
    </source>
</evidence>
<feature type="region of interest" description="Disordered" evidence="15">
    <location>
        <begin position="1481"/>
        <end position="1537"/>
    </location>
</feature>
<feature type="compositionally biased region" description="Polar residues" evidence="15">
    <location>
        <begin position="784"/>
        <end position="805"/>
    </location>
</feature>
<dbReference type="EMBL" id="CAJPEX010000259">
    <property type="protein sequence ID" value="CAG0914651.1"/>
    <property type="molecule type" value="Genomic_DNA"/>
</dbReference>
<dbReference type="InterPro" id="IPR046341">
    <property type="entry name" value="SET_dom_sf"/>
</dbReference>
<dbReference type="Pfam" id="PF05964">
    <property type="entry name" value="FYRN"/>
    <property type="match status" value="1"/>
</dbReference>
<dbReference type="InterPro" id="IPR013083">
    <property type="entry name" value="Znf_RING/FYVE/PHD"/>
</dbReference>
<dbReference type="PANTHER" id="PTHR45888:SF6">
    <property type="entry name" value="HL01030P-RELATED"/>
    <property type="match status" value="1"/>
</dbReference>
<dbReference type="SUPFAM" id="SSF82199">
    <property type="entry name" value="SET domain"/>
    <property type="match status" value="1"/>
</dbReference>
<dbReference type="Proteomes" id="UP000678499">
    <property type="component" value="Unassembled WGS sequence"/>
</dbReference>
<evidence type="ECO:0000259" key="17">
    <source>
        <dbReference type="PROSITE" id="PS50280"/>
    </source>
</evidence>
<evidence type="ECO:0000256" key="2">
    <source>
        <dbReference type="ARBA" id="ARBA00022553"/>
    </source>
</evidence>
<feature type="compositionally biased region" description="Basic residues" evidence="15">
    <location>
        <begin position="593"/>
        <end position="602"/>
    </location>
</feature>
<evidence type="ECO:0000259" key="16">
    <source>
        <dbReference type="PROSITE" id="PS50016"/>
    </source>
</evidence>
<feature type="compositionally biased region" description="Basic and acidic residues" evidence="15">
    <location>
        <begin position="1802"/>
        <end position="1811"/>
    </location>
</feature>
<evidence type="ECO:0000256" key="5">
    <source>
        <dbReference type="ARBA" id="ARBA00022691"/>
    </source>
</evidence>
<evidence type="ECO:0000259" key="18">
    <source>
        <dbReference type="PROSITE" id="PS50868"/>
    </source>
</evidence>
<keyword evidence="3" id="KW-0489">Methyltransferase</keyword>
<dbReference type="SMART" id="SM00249">
    <property type="entry name" value="PHD"/>
    <property type="match status" value="5"/>
</dbReference>
<feature type="compositionally biased region" description="Low complexity" evidence="15">
    <location>
        <begin position="1493"/>
        <end position="1503"/>
    </location>
</feature>
<dbReference type="PROSITE" id="PS01359">
    <property type="entry name" value="ZF_PHD_1"/>
    <property type="match status" value="1"/>
</dbReference>
<feature type="region of interest" description="Disordered" evidence="15">
    <location>
        <begin position="2246"/>
        <end position="2266"/>
    </location>
</feature>
<feature type="compositionally biased region" description="Pro residues" evidence="15">
    <location>
        <begin position="1134"/>
        <end position="1154"/>
    </location>
</feature>
<dbReference type="GO" id="GO:0042800">
    <property type="term" value="F:histone H3K4 methyltransferase activity"/>
    <property type="evidence" value="ECO:0007669"/>
    <property type="project" value="TreeGrafter"/>
</dbReference>
<feature type="compositionally biased region" description="Low complexity" evidence="15">
    <location>
        <begin position="2565"/>
        <end position="2575"/>
    </location>
</feature>
<feature type="domain" description="Post-SET" evidence="18">
    <location>
        <begin position="3606"/>
        <end position="3622"/>
    </location>
</feature>
<feature type="compositionally biased region" description="Polar residues" evidence="15">
    <location>
        <begin position="1742"/>
        <end position="1751"/>
    </location>
</feature>
<evidence type="ECO:0000313" key="20">
    <source>
        <dbReference type="EMBL" id="CAD7274499.1"/>
    </source>
</evidence>
<keyword evidence="13" id="KW-0539">Nucleus</keyword>
<dbReference type="Gene3D" id="3.30.160.360">
    <property type="match status" value="1"/>
</dbReference>
<dbReference type="InterPro" id="IPR011011">
    <property type="entry name" value="Znf_FYVE_PHD"/>
</dbReference>
<dbReference type="Gene3D" id="1.10.30.10">
    <property type="entry name" value="High mobility group box domain"/>
    <property type="match status" value="1"/>
</dbReference>
<dbReference type="InterPro" id="IPR036910">
    <property type="entry name" value="HMG_box_dom_sf"/>
</dbReference>
<feature type="region of interest" description="Disordered" evidence="15">
    <location>
        <begin position="695"/>
        <end position="737"/>
    </location>
</feature>
<feature type="domain" description="SET" evidence="17">
    <location>
        <begin position="3482"/>
        <end position="3598"/>
    </location>
</feature>
<evidence type="ECO:0000256" key="10">
    <source>
        <dbReference type="ARBA" id="ARBA00022853"/>
    </source>
</evidence>
<evidence type="ECO:0000256" key="13">
    <source>
        <dbReference type="ARBA" id="ARBA00023242"/>
    </source>
</evidence>
<dbReference type="GO" id="GO:0032259">
    <property type="term" value="P:methylation"/>
    <property type="evidence" value="ECO:0007669"/>
    <property type="project" value="UniProtKB-KW"/>
</dbReference>
<feature type="region of interest" description="Disordered" evidence="15">
    <location>
        <begin position="2593"/>
        <end position="2635"/>
    </location>
</feature>
<dbReference type="Gene3D" id="2.170.270.10">
    <property type="entry name" value="SET domain"/>
    <property type="match status" value="1"/>
</dbReference>
<gene>
    <name evidence="20" type="ORF">NMOB1V02_LOCUS2330</name>
</gene>
<feature type="region of interest" description="Disordered" evidence="15">
    <location>
        <begin position="581"/>
        <end position="602"/>
    </location>
</feature>
<feature type="domain" description="PHD-type" evidence="16">
    <location>
        <begin position="250"/>
        <end position="303"/>
    </location>
</feature>